<dbReference type="PANTHER" id="PTHR43531:SF11">
    <property type="entry name" value="METHYL-ACCEPTING CHEMOTAXIS PROTEIN 3"/>
    <property type="match status" value="1"/>
</dbReference>
<dbReference type="Gene3D" id="1.10.287.950">
    <property type="entry name" value="Methyl-accepting chemotaxis protein"/>
    <property type="match status" value="1"/>
</dbReference>
<feature type="domain" description="Methyl-accepting transducer" evidence="5">
    <location>
        <begin position="313"/>
        <end position="542"/>
    </location>
</feature>
<evidence type="ECO:0000256" key="1">
    <source>
        <dbReference type="ARBA" id="ARBA00022500"/>
    </source>
</evidence>
<dbReference type="Proteomes" id="UP000460412">
    <property type="component" value="Unassembled WGS sequence"/>
</dbReference>
<dbReference type="GO" id="GO:0005886">
    <property type="term" value="C:plasma membrane"/>
    <property type="evidence" value="ECO:0007669"/>
    <property type="project" value="TreeGrafter"/>
</dbReference>
<dbReference type="EMBL" id="WUQX01000001">
    <property type="protein sequence ID" value="MXP77915.1"/>
    <property type="molecule type" value="Genomic_DNA"/>
</dbReference>
<feature type="transmembrane region" description="Helical" evidence="4">
    <location>
        <begin position="12"/>
        <end position="33"/>
    </location>
</feature>
<dbReference type="InterPro" id="IPR051310">
    <property type="entry name" value="MCP_chemotaxis"/>
</dbReference>
<feature type="domain" description="HAMP" evidence="6">
    <location>
        <begin position="210"/>
        <end position="263"/>
    </location>
</feature>
<dbReference type="SMART" id="SM00304">
    <property type="entry name" value="HAMP"/>
    <property type="match status" value="1"/>
</dbReference>
<evidence type="ECO:0000313" key="8">
    <source>
        <dbReference type="Proteomes" id="UP000460412"/>
    </source>
</evidence>
<keyword evidence="8" id="KW-1185">Reference proteome</keyword>
<gene>
    <name evidence="7" type="ORF">GN277_21945</name>
</gene>
<dbReference type="CDD" id="cd11386">
    <property type="entry name" value="MCP_signal"/>
    <property type="match status" value="1"/>
</dbReference>
<evidence type="ECO:0000259" key="6">
    <source>
        <dbReference type="PROSITE" id="PS50885"/>
    </source>
</evidence>
<evidence type="ECO:0000256" key="3">
    <source>
        <dbReference type="PROSITE-ProRule" id="PRU00284"/>
    </source>
</evidence>
<keyword evidence="4" id="KW-1133">Transmembrane helix</keyword>
<dbReference type="GO" id="GO:0007165">
    <property type="term" value="P:signal transduction"/>
    <property type="evidence" value="ECO:0007669"/>
    <property type="project" value="UniProtKB-KW"/>
</dbReference>
<dbReference type="PROSITE" id="PS50885">
    <property type="entry name" value="HAMP"/>
    <property type="match status" value="1"/>
</dbReference>
<dbReference type="Gene3D" id="6.10.340.10">
    <property type="match status" value="1"/>
</dbReference>
<dbReference type="SUPFAM" id="SSF58104">
    <property type="entry name" value="Methyl-accepting chemotaxis protein (MCP) signaling domain"/>
    <property type="match status" value="1"/>
</dbReference>
<evidence type="ECO:0000256" key="4">
    <source>
        <dbReference type="SAM" id="Phobius"/>
    </source>
</evidence>
<dbReference type="GO" id="GO:0004888">
    <property type="term" value="F:transmembrane signaling receptor activity"/>
    <property type="evidence" value="ECO:0007669"/>
    <property type="project" value="InterPro"/>
</dbReference>
<dbReference type="PRINTS" id="PR00260">
    <property type="entry name" value="CHEMTRNSDUCR"/>
</dbReference>
<organism evidence="7 8">
    <name type="scientific">Sporofaciens musculi</name>
    <dbReference type="NCBI Taxonomy" id="2681861"/>
    <lineage>
        <taxon>Bacteria</taxon>
        <taxon>Bacillati</taxon>
        <taxon>Bacillota</taxon>
        <taxon>Clostridia</taxon>
        <taxon>Lachnospirales</taxon>
        <taxon>Lachnospiraceae</taxon>
        <taxon>Sporofaciens</taxon>
    </lineage>
</organism>
<comment type="similarity">
    <text evidence="2">Belongs to the methyl-accepting chemotaxis (MCP) protein family.</text>
</comment>
<evidence type="ECO:0000313" key="7">
    <source>
        <dbReference type="EMBL" id="MXP77915.1"/>
    </source>
</evidence>
<dbReference type="PANTHER" id="PTHR43531">
    <property type="entry name" value="PROTEIN ICFG"/>
    <property type="match status" value="1"/>
</dbReference>
<keyword evidence="1" id="KW-0145">Chemotaxis</keyword>
<evidence type="ECO:0000259" key="5">
    <source>
        <dbReference type="PROSITE" id="PS50111"/>
    </source>
</evidence>
<keyword evidence="4" id="KW-0812">Transmembrane</keyword>
<dbReference type="Pfam" id="PF00672">
    <property type="entry name" value="HAMP"/>
    <property type="match status" value="1"/>
</dbReference>
<protein>
    <submittedName>
        <fullName evidence="7">HAMP domain-containing protein</fullName>
    </submittedName>
</protein>
<comment type="caution">
    <text evidence="7">The sequence shown here is derived from an EMBL/GenBank/DDBJ whole genome shotgun (WGS) entry which is preliminary data.</text>
</comment>
<reference evidence="7 8" key="1">
    <citation type="submission" date="2019-12" db="EMBL/GenBank/DDBJ databases">
        <title>Sporaefaciens musculi gen. nov., sp. nov., a novel bacterium isolated from the caecum of an obese mouse.</title>
        <authorList>
            <person name="Rasmussen T.S."/>
            <person name="Streidl T."/>
            <person name="Hitch T.C.A."/>
            <person name="Wortmann E."/>
            <person name="Deptula P."/>
            <person name="Hansen M."/>
            <person name="Nielsen D.S."/>
            <person name="Clavel T."/>
            <person name="Vogensen F.K."/>
        </authorList>
    </citation>
    <scope>NUCLEOTIDE SEQUENCE [LARGE SCALE GENOMIC DNA]</scope>
    <source>
        <strain evidence="7 8">WCA-9-b2</strain>
    </source>
</reference>
<name>A0A7X3MKF5_9FIRM</name>
<dbReference type="SUPFAM" id="SSF158472">
    <property type="entry name" value="HAMP domain-like"/>
    <property type="match status" value="1"/>
</dbReference>
<dbReference type="InterPro" id="IPR004089">
    <property type="entry name" value="MCPsignal_dom"/>
</dbReference>
<keyword evidence="4" id="KW-0472">Membrane</keyword>
<dbReference type="Pfam" id="PF00015">
    <property type="entry name" value="MCPsignal"/>
    <property type="match status" value="1"/>
</dbReference>
<dbReference type="PROSITE" id="PS50111">
    <property type="entry name" value="CHEMOTAXIS_TRANSDUC_2"/>
    <property type="match status" value="1"/>
</dbReference>
<evidence type="ECO:0000256" key="2">
    <source>
        <dbReference type="ARBA" id="ARBA00029447"/>
    </source>
</evidence>
<dbReference type="AlphaFoldDB" id="A0A7X3MKF5"/>
<keyword evidence="3" id="KW-0807">Transducer</keyword>
<dbReference type="InterPro" id="IPR003660">
    <property type="entry name" value="HAMP_dom"/>
</dbReference>
<sequence length="558" mass="60949">MKKAMKQSKLITILNGLSIFALILMAILLLIYANANNQLSAANKVRYDLTSNANRFMDGSTYLTEEVRAYAATGDKSHYDNFQNEVNNLKNREAGVAAMQEIGITAEEQGMIDKMSSLSNDLVPLEENAMKNVQEGNLKAALDYVYGDEYNTTILQVNELKEEFLSVLETRTLKQIQTLNTRSMIIRIFLFAALVLVIIIQMIIMSVTRRRILKPIIAVRDQMGEISRGNLSAEFLLEPDTSEIGMLVDSIHETKSVLKQYIHDIDSKLAQMAQGSMNLSIDTDYIGEFLPIQNALRQILDSLNHALSQINQTARLVSDESEQVASDSRILSDGAIDQASAIEELSASIQSLSGQVNSTSLDADEARKISVDSATQLNACSKQMDKLTSAMEKISESSQQINGIIKTIEDISFQTNILALNASIEAARAGVSGKGFAVVADEVQSLANKSADAAQDITKLIEHSIELVKYGTSLSDETTEALSVGVSGAQSTADLIQKIADSAQQQALSLEQLTAGVEQISVVIQTNTNTAEKSASSANELYRQAGELKQSVQRFKLR</sequence>
<dbReference type="GO" id="GO:0006935">
    <property type="term" value="P:chemotaxis"/>
    <property type="evidence" value="ECO:0007669"/>
    <property type="project" value="UniProtKB-KW"/>
</dbReference>
<feature type="transmembrane region" description="Helical" evidence="4">
    <location>
        <begin position="184"/>
        <end position="204"/>
    </location>
</feature>
<dbReference type="InterPro" id="IPR004090">
    <property type="entry name" value="Chemotax_Me-accpt_rcpt"/>
</dbReference>
<proteinExistence type="inferred from homology"/>
<accession>A0A7X3MKF5</accession>
<dbReference type="SMART" id="SM00283">
    <property type="entry name" value="MA"/>
    <property type="match status" value="1"/>
</dbReference>
<dbReference type="RefSeq" id="WP_159753729.1">
    <property type="nucleotide sequence ID" value="NZ_WUQX01000001.1"/>
</dbReference>